<feature type="transmembrane region" description="Helical" evidence="1">
    <location>
        <begin position="65"/>
        <end position="83"/>
    </location>
</feature>
<evidence type="ECO:0000313" key="3">
    <source>
        <dbReference type="Proteomes" id="UP000196368"/>
    </source>
</evidence>
<accession>A0A1Y4DG56</accession>
<gene>
    <name evidence="2" type="ORF">B5F75_05465</name>
</gene>
<reference evidence="3" key="1">
    <citation type="submission" date="2017-04" db="EMBL/GenBank/DDBJ databases">
        <title>Function of individual gut microbiota members based on whole genome sequencing of pure cultures obtained from chicken caecum.</title>
        <authorList>
            <person name="Medvecky M."/>
            <person name="Cejkova D."/>
            <person name="Polansky O."/>
            <person name="Karasova D."/>
            <person name="Kubasova T."/>
            <person name="Cizek A."/>
            <person name="Rychlik I."/>
        </authorList>
    </citation>
    <scope>NUCLEOTIDE SEQUENCE [LARGE SCALE GENOMIC DNA]</scope>
    <source>
        <strain evidence="3">An273</strain>
    </source>
</reference>
<dbReference type="AlphaFoldDB" id="A0A1Y4DG56"/>
<name>A0A1Y4DG56_9BACT</name>
<protein>
    <submittedName>
        <fullName evidence="2">Uncharacterized protein</fullName>
    </submittedName>
</protein>
<keyword evidence="1" id="KW-1133">Transmembrane helix</keyword>
<sequence length="103" mass="10889">MNIYVLLCLAAVAVVGLIEWVKNLVEKFLTVPGWVWSVVVLVASIGCGFLAVYGADATAHTPQMAVLFGLGVLALSQIGYDGLKTAIIKRAEKALGVDSEKVN</sequence>
<keyword evidence="1" id="KW-0812">Transmembrane</keyword>
<evidence type="ECO:0000313" key="2">
    <source>
        <dbReference type="EMBL" id="OUO56639.1"/>
    </source>
</evidence>
<dbReference type="RefSeq" id="WP_087288756.1">
    <property type="nucleotide sequence ID" value="NZ_NFJD01000003.1"/>
</dbReference>
<dbReference type="EMBL" id="NFJD01000003">
    <property type="protein sequence ID" value="OUO56639.1"/>
    <property type="molecule type" value="Genomic_DNA"/>
</dbReference>
<organism evidence="2 3">
    <name type="scientific">Candidatus Avelusimicrobium gallicola</name>
    <dbReference type="NCBI Taxonomy" id="2562704"/>
    <lineage>
        <taxon>Bacteria</taxon>
        <taxon>Pseudomonadati</taxon>
        <taxon>Elusimicrobiota</taxon>
        <taxon>Elusimicrobia</taxon>
        <taxon>Elusimicrobiales</taxon>
        <taxon>Elusimicrobiaceae</taxon>
        <taxon>Candidatus Avelusimicrobium</taxon>
    </lineage>
</organism>
<keyword evidence="3" id="KW-1185">Reference proteome</keyword>
<comment type="caution">
    <text evidence="2">The sequence shown here is derived from an EMBL/GenBank/DDBJ whole genome shotgun (WGS) entry which is preliminary data.</text>
</comment>
<keyword evidence="1" id="KW-0472">Membrane</keyword>
<evidence type="ECO:0000256" key="1">
    <source>
        <dbReference type="SAM" id="Phobius"/>
    </source>
</evidence>
<proteinExistence type="predicted"/>
<feature type="transmembrane region" description="Helical" evidence="1">
    <location>
        <begin position="34"/>
        <end position="53"/>
    </location>
</feature>
<dbReference type="Proteomes" id="UP000196368">
    <property type="component" value="Unassembled WGS sequence"/>
</dbReference>